<keyword evidence="14" id="KW-1185">Reference proteome</keyword>
<proteinExistence type="inferred from homology"/>
<evidence type="ECO:0000256" key="2">
    <source>
        <dbReference type="ARBA" id="ARBA00010358"/>
    </source>
</evidence>
<keyword evidence="3" id="KW-1003">Cell membrane</keyword>
<dbReference type="Pfam" id="PF03280">
    <property type="entry name" value="Lipase_chap"/>
    <property type="match status" value="1"/>
</dbReference>
<gene>
    <name evidence="13" type="ORF">M8A51_06185</name>
</gene>
<evidence type="ECO:0000256" key="1">
    <source>
        <dbReference type="ARBA" id="ARBA00004383"/>
    </source>
</evidence>
<reference evidence="13" key="1">
    <citation type="submission" date="2022-05" db="EMBL/GenBank/DDBJ databases">
        <title>Schlegelella sp. nov., isolated from mangrove soil.</title>
        <authorList>
            <person name="Liu Y."/>
            <person name="Ge X."/>
            <person name="Liu W."/>
        </authorList>
    </citation>
    <scope>NUCLEOTIDE SEQUENCE</scope>
    <source>
        <strain evidence="13">S2-27</strain>
    </source>
</reference>
<evidence type="ECO:0000256" key="12">
    <source>
        <dbReference type="ARBA" id="ARBA00031542"/>
    </source>
</evidence>
<keyword evidence="9" id="KW-0472">Membrane</keyword>
<keyword evidence="7" id="KW-1133">Transmembrane helix</keyword>
<dbReference type="RefSeq" id="WP_251777316.1">
    <property type="nucleotide sequence ID" value="NZ_JAMKFE010000003.1"/>
</dbReference>
<evidence type="ECO:0000256" key="11">
    <source>
        <dbReference type="ARBA" id="ARBA00030948"/>
    </source>
</evidence>
<evidence type="ECO:0000256" key="6">
    <source>
        <dbReference type="ARBA" id="ARBA00022963"/>
    </source>
</evidence>
<evidence type="ECO:0000256" key="9">
    <source>
        <dbReference type="ARBA" id="ARBA00023136"/>
    </source>
</evidence>
<organism evidence="13 14">
    <name type="scientific">Caldimonas mangrovi</name>
    <dbReference type="NCBI Taxonomy" id="2944811"/>
    <lineage>
        <taxon>Bacteria</taxon>
        <taxon>Pseudomonadati</taxon>
        <taxon>Pseudomonadota</taxon>
        <taxon>Betaproteobacteria</taxon>
        <taxon>Burkholderiales</taxon>
        <taxon>Sphaerotilaceae</taxon>
        <taxon>Caldimonas</taxon>
    </lineage>
</organism>
<evidence type="ECO:0000256" key="4">
    <source>
        <dbReference type="ARBA" id="ARBA00022519"/>
    </source>
</evidence>
<evidence type="ECO:0000256" key="7">
    <source>
        <dbReference type="ARBA" id="ARBA00022989"/>
    </source>
</evidence>
<keyword evidence="5" id="KW-0812">Transmembrane</keyword>
<evidence type="ECO:0000256" key="3">
    <source>
        <dbReference type="ARBA" id="ARBA00022475"/>
    </source>
</evidence>
<protein>
    <recommendedName>
        <fullName evidence="11">Lipase helper protein</fullName>
    </recommendedName>
    <alternativeName>
        <fullName evidence="12">Lipase modulator</fullName>
    </alternativeName>
</protein>
<comment type="similarity">
    <text evidence="2">Belongs to the lipase chaperone family.</text>
</comment>
<comment type="caution">
    <text evidence="13">The sequence shown here is derived from an EMBL/GenBank/DDBJ whole genome shotgun (WGS) entry which is preliminary data.</text>
</comment>
<evidence type="ECO:0000256" key="8">
    <source>
        <dbReference type="ARBA" id="ARBA00023098"/>
    </source>
</evidence>
<dbReference type="InterPro" id="IPR004961">
    <property type="entry name" value="Lipase_chaperone"/>
</dbReference>
<evidence type="ECO:0000313" key="14">
    <source>
        <dbReference type="Proteomes" id="UP001165541"/>
    </source>
</evidence>
<dbReference type="Proteomes" id="UP001165541">
    <property type="component" value="Unassembled WGS sequence"/>
</dbReference>
<sequence>MQHLHARTAWWALGAAGLALLGAIGWELACPDGCTAAAAQTQAEPGGAPIGRSDGFSLMAAGPAGPAPSPAAGRTPQEVAHAVFSEGSLRGTLPDGDWGVDASGQLRPSIALRRRFDYYLGALGEASVDELGALMLADATRDVGVEAAGRVREIWQRYVQLQQQRYDHQVRLGDRSSWEPALAERQLARRRILGPEWAEAFYREEEEALRREMATAAPAPEPTAHSLLLGGAPGTDPEVLHQQRVAQFGPEAAQRLREEDAEWARWQQRVAQAYREVEVLRRAPELSDPQRMAAVAAYLERHFDERERLRVQALLGL</sequence>
<keyword evidence="8" id="KW-0443">Lipid metabolism</keyword>
<keyword evidence="4" id="KW-0997">Cell inner membrane</keyword>
<dbReference type="SUPFAM" id="SSF158855">
    <property type="entry name" value="Lipase chaperone-like"/>
    <property type="match status" value="1"/>
</dbReference>
<keyword evidence="10" id="KW-0143">Chaperone</keyword>
<evidence type="ECO:0000256" key="5">
    <source>
        <dbReference type="ARBA" id="ARBA00022692"/>
    </source>
</evidence>
<comment type="subcellular location">
    <subcellularLocation>
        <location evidence="1">Cell inner membrane</location>
        <topology evidence="1">Single-pass membrane protein</topology>
        <orientation evidence="1">Periplasmic side</orientation>
    </subcellularLocation>
</comment>
<evidence type="ECO:0000256" key="10">
    <source>
        <dbReference type="ARBA" id="ARBA00023186"/>
    </source>
</evidence>
<keyword evidence="6" id="KW-0442">Lipid degradation</keyword>
<dbReference type="EMBL" id="JAMKFE010000003">
    <property type="protein sequence ID" value="MCM5679116.1"/>
    <property type="molecule type" value="Genomic_DNA"/>
</dbReference>
<evidence type="ECO:0000313" key="13">
    <source>
        <dbReference type="EMBL" id="MCM5679116.1"/>
    </source>
</evidence>
<accession>A0ABT0YK59</accession>
<name>A0ABT0YK59_9BURK</name>